<keyword evidence="3" id="KW-1185">Reference proteome</keyword>
<dbReference type="Proteomes" id="UP000327294">
    <property type="component" value="Chromosome"/>
</dbReference>
<sequence length="109" mass="11224">MRKLLASAATAAVVMAGLTFAAPAQAASSGTVSVQAINCHAKESVRIRQSKSTSATSLGLFPKDAGAECGASTEGGTYTACGHTNGYFWIAIDYQGIRGYVALYCVTRP</sequence>
<dbReference type="RefSeq" id="WP_152171513.1">
    <property type="nucleotide sequence ID" value="NZ_CP045096.1"/>
</dbReference>
<evidence type="ECO:0000313" key="2">
    <source>
        <dbReference type="EMBL" id="QFR00136.1"/>
    </source>
</evidence>
<evidence type="ECO:0000256" key="1">
    <source>
        <dbReference type="SAM" id="SignalP"/>
    </source>
</evidence>
<feature type="signal peptide" evidence="1">
    <location>
        <begin position="1"/>
        <end position="26"/>
    </location>
</feature>
<protein>
    <recommendedName>
        <fullName evidence="4">SH3 domain-containing protein</fullName>
    </recommendedName>
</protein>
<keyword evidence="1" id="KW-0732">Signal</keyword>
<evidence type="ECO:0008006" key="4">
    <source>
        <dbReference type="Google" id="ProtNLM"/>
    </source>
</evidence>
<dbReference type="KEGG" id="sphv:F9278_32720"/>
<organism evidence="2 3">
    <name type="scientific">Streptomyces phaeolivaceus</name>
    <dbReference type="NCBI Taxonomy" id="2653200"/>
    <lineage>
        <taxon>Bacteria</taxon>
        <taxon>Bacillati</taxon>
        <taxon>Actinomycetota</taxon>
        <taxon>Actinomycetes</taxon>
        <taxon>Kitasatosporales</taxon>
        <taxon>Streptomycetaceae</taxon>
        <taxon>Streptomyces</taxon>
    </lineage>
</organism>
<accession>A0A5P8KA62</accession>
<evidence type="ECO:0000313" key="3">
    <source>
        <dbReference type="Proteomes" id="UP000327294"/>
    </source>
</evidence>
<name>A0A5P8KA62_9ACTN</name>
<proteinExistence type="predicted"/>
<dbReference type="EMBL" id="CP045096">
    <property type="protein sequence ID" value="QFR00136.1"/>
    <property type="molecule type" value="Genomic_DNA"/>
</dbReference>
<dbReference type="Gene3D" id="2.30.30.40">
    <property type="entry name" value="SH3 Domains"/>
    <property type="match status" value="1"/>
</dbReference>
<feature type="chain" id="PRO_5024992511" description="SH3 domain-containing protein" evidence="1">
    <location>
        <begin position="27"/>
        <end position="109"/>
    </location>
</feature>
<reference evidence="2 3" key="1">
    <citation type="submission" date="2019-10" db="EMBL/GenBank/DDBJ databases">
        <title>Streptomyces sp. strain GY16 isolated from leaves of Broussonetia papyrifera.</title>
        <authorList>
            <person name="Mo P."/>
        </authorList>
    </citation>
    <scope>NUCLEOTIDE SEQUENCE [LARGE SCALE GENOMIC DNA]</scope>
    <source>
        <strain evidence="2 3">GY16</strain>
    </source>
</reference>
<dbReference type="AlphaFoldDB" id="A0A5P8KA62"/>
<gene>
    <name evidence="2" type="ORF">F9278_32720</name>
</gene>